<protein>
    <recommendedName>
        <fullName evidence="3">Sulfotransferase</fullName>
    </recommendedName>
</protein>
<dbReference type="Proteomes" id="UP000647273">
    <property type="component" value="Unassembled WGS sequence"/>
</dbReference>
<dbReference type="SUPFAM" id="SSF52540">
    <property type="entry name" value="P-loop containing nucleoside triphosphate hydrolases"/>
    <property type="match status" value="1"/>
</dbReference>
<reference evidence="1 2" key="1">
    <citation type="journal article" date="2020" name="ISME J.">
        <title>Comparative genomics reveals insights into cyanobacterial evolution and habitat adaptation.</title>
        <authorList>
            <person name="Chen M.Y."/>
            <person name="Teng W.K."/>
            <person name="Zhao L."/>
            <person name="Hu C.X."/>
            <person name="Zhou Y.K."/>
            <person name="Han B.P."/>
            <person name="Song L.R."/>
            <person name="Shu W.S."/>
        </authorList>
    </citation>
    <scope>NUCLEOTIDE SEQUENCE [LARGE SCALE GENOMIC DNA]</scope>
    <source>
        <strain evidence="1 2">FACHB-343</strain>
    </source>
</reference>
<name>A0ABR8AVD2_9CYAN</name>
<sequence length="343" mass="38735">MHFISQHLDDDLERLIHTVAMTQPAQVLDSLLTAIEGCDPGLRYKGVLTAALSFQTCVLDTMRRGQLTREALNQILQEGIGTNTDSSTNLNCIFDRAILLFGIRRSGNHALIEWLKGHFDPNAVLFLNSAEPSLFRTTASELSVDACTYGAVPIREHQTCLIVSYENCDPRLYPLVYNSGIASRTDALLLLRDFPNTAASIARAAHDQPAFGYRYRIRDFPALWCIYAKFILDGAPNFHPVLYNDWFKSIDKRFQLETTLKLRRSDAGLNRVSHFGQGSSFDAVTYDGNAQDMDVLNRWATMLEDPLFQFLLLAEEEALPLNDILFGGFDRSYSDILAIWQKR</sequence>
<dbReference type="InterPro" id="IPR027417">
    <property type="entry name" value="P-loop_NTPase"/>
</dbReference>
<evidence type="ECO:0008006" key="3">
    <source>
        <dbReference type="Google" id="ProtNLM"/>
    </source>
</evidence>
<evidence type="ECO:0000313" key="2">
    <source>
        <dbReference type="Proteomes" id="UP000647273"/>
    </source>
</evidence>
<evidence type="ECO:0000313" key="1">
    <source>
        <dbReference type="EMBL" id="MBD2224446.1"/>
    </source>
</evidence>
<comment type="caution">
    <text evidence="1">The sequence shown here is derived from an EMBL/GenBank/DDBJ whole genome shotgun (WGS) entry which is preliminary data.</text>
</comment>
<organism evidence="1 2">
    <name type="scientific">Calothrix anomala FACHB-343</name>
    <dbReference type="NCBI Taxonomy" id="2692894"/>
    <lineage>
        <taxon>Bacteria</taxon>
        <taxon>Bacillati</taxon>
        <taxon>Cyanobacteriota</taxon>
        <taxon>Cyanophyceae</taxon>
        <taxon>Nostocales</taxon>
        <taxon>Calotrichaceae</taxon>
        <taxon>Calothrix</taxon>
    </lineage>
</organism>
<proteinExistence type="predicted"/>
<dbReference type="EMBL" id="JACJQG010000010">
    <property type="protein sequence ID" value="MBD2224446.1"/>
    <property type="molecule type" value="Genomic_DNA"/>
</dbReference>
<keyword evidence="2" id="KW-1185">Reference proteome</keyword>
<accession>A0ABR8AVD2</accession>
<gene>
    <name evidence="1" type="ORF">H6G08_08020</name>
</gene>